<reference evidence="2 3" key="1">
    <citation type="submission" date="2017-01" db="EMBL/GenBank/DDBJ databases">
        <authorList>
            <person name="Mah S.A."/>
            <person name="Swanson W.J."/>
            <person name="Moy G.W."/>
            <person name="Vacquier V.D."/>
        </authorList>
    </citation>
    <scope>NUCLEOTIDE SEQUENCE [LARGE SCALE GENOMIC DNA]</scope>
    <source>
        <strain evidence="2 3">DSM 22694</strain>
    </source>
</reference>
<proteinExistence type="predicted"/>
<dbReference type="STRING" id="1484693.RS694_11530"/>
<accession>A0A1P8KAQ5</accession>
<keyword evidence="1" id="KW-0732">Signal</keyword>
<dbReference type="AlphaFoldDB" id="A0A1P8KAQ5"/>
<keyword evidence="3" id="KW-1185">Reference proteome</keyword>
<name>A0A1P8KAQ5_9BURK</name>
<feature type="chain" id="PRO_5010187919" description="Lipoprotein" evidence="1">
    <location>
        <begin position="23"/>
        <end position="138"/>
    </location>
</feature>
<sequence>MKSVLGIAVFAFAALFQGPAMARGSVPVINYENVAVTTGSGKPATAEQVRQAFITGTAGRGWTYTQAGDGKLLANLVVRNKHTVSAEIVYSGDKFSVTYTGSVNMNYELKDGKPVIHPNYNNWVNNMLSDVRVELTRL</sequence>
<evidence type="ECO:0000313" key="3">
    <source>
        <dbReference type="Proteomes" id="UP000186110"/>
    </source>
</evidence>
<organism evidence="2 3">
    <name type="scientific">Rhodoferax saidenbachensis</name>
    <dbReference type="NCBI Taxonomy" id="1484693"/>
    <lineage>
        <taxon>Bacteria</taxon>
        <taxon>Pseudomonadati</taxon>
        <taxon>Pseudomonadota</taxon>
        <taxon>Betaproteobacteria</taxon>
        <taxon>Burkholderiales</taxon>
        <taxon>Comamonadaceae</taxon>
        <taxon>Rhodoferax</taxon>
    </lineage>
</organism>
<dbReference type="RefSeq" id="WP_029706438.1">
    <property type="nucleotide sequence ID" value="NZ_CP019239.1"/>
</dbReference>
<dbReference type="Proteomes" id="UP000186110">
    <property type="component" value="Chromosome"/>
</dbReference>
<dbReference type="EMBL" id="CP019239">
    <property type="protein sequence ID" value="APW43094.1"/>
    <property type="molecule type" value="Genomic_DNA"/>
</dbReference>
<evidence type="ECO:0000256" key="1">
    <source>
        <dbReference type="SAM" id="SignalP"/>
    </source>
</evidence>
<feature type="signal peptide" evidence="1">
    <location>
        <begin position="1"/>
        <end position="22"/>
    </location>
</feature>
<evidence type="ECO:0000313" key="2">
    <source>
        <dbReference type="EMBL" id="APW43094.1"/>
    </source>
</evidence>
<protein>
    <recommendedName>
        <fullName evidence="4">Lipoprotein</fullName>
    </recommendedName>
</protein>
<evidence type="ECO:0008006" key="4">
    <source>
        <dbReference type="Google" id="ProtNLM"/>
    </source>
</evidence>
<gene>
    <name evidence="2" type="ORF">RS694_11530</name>
</gene>
<dbReference type="KEGG" id="rsb:RS694_11530"/>